<evidence type="ECO:0000313" key="3">
    <source>
        <dbReference type="Proteomes" id="UP000226437"/>
    </source>
</evidence>
<dbReference type="Proteomes" id="UP000226437">
    <property type="component" value="Unassembled WGS sequence"/>
</dbReference>
<feature type="region of interest" description="Disordered" evidence="1">
    <location>
        <begin position="296"/>
        <end position="443"/>
    </location>
</feature>
<organism evidence="2 3">
    <name type="scientific">Neolewinella marina</name>
    <dbReference type="NCBI Taxonomy" id="438751"/>
    <lineage>
        <taxon>Bacteria</taxon>
        <taxon>Pseudomonadati</taxon>
        <taxon>Bacteroidota</taxon>
        <taxon>Saprospiria</taxon>
        <taxon>Saprospirales</taxon>
        <taxon>Lewinellaceae</taxon>
        <taxon>Neolewinella</taxon>
    </lineage>
</organism>
<evidence type="ECO:0000256" key="1">
    <source>
        <dbReference type="SAM" id="MobiDB-lite"/>
    </source>
</evidence>
<feature type="compositionally biased region" description="Basic and acidic residues" evidence="1">
    <location>
        <begin position="296"/>
        <end position="327"/>
    </location>
</feature>
<name>A0A2G0CB45_9BACT</name>
<dbReference type="OrthoDB" id="1488184at2"/>
<protein>
    <submittedName>
        <fullName evidence="2">Uncharacterized protein</fullName>
    </submittedName>
</protein>
<accession>A0A2G0CB45</accession>
<gene>
    <name evidence="2" type="ORF">CGL56_17280</name>
</gene>
<evidence type="ECO:0000313" key="2">
    <source>
        <dbReference type="EMBL" id="PHK97193.1"/>
    </source>
</evidence>
<dbReference type="RefSeq" id="WP_099107841.1">
    <property type="nucleotide sequence ID" value="NZ_JAATJF010000003.1"/>
</dbReference>
<keyword evidence="3" id="KW-1185">Reference proteome</keyword>
<dbReference type="AlphaFoldDB" id="A0A2G0CB45"/>
<proteinExistence type="predicted"/>
<dbReference type="Pfam" id="PF19268">
    <property type="entry name" value="CIS_TMP"/>
    <property type="match status" value="1"/>
</dbReference>
<feature type="compositionally biased region" description="Basic and acidic residues" evidence="1">
    <location>
        <begin position="343"/>
        <end position="397"/>
    </location>
</feature>
<dbReference type="EMBL" id="PDLO01000011">
    <property type="protein sequence ID" value="PHK97193.1"/>
    <property type="molecule type" value="Genomic_DNA"/>
</dbReference>
<comment type="caution">
    <text evidence="2">The sequence shown here is derived from an EMBL/GenBank/DDBJ whole genome shotgun (WGS) entry which is preliminary data.</text>
</comment>
<dbReference type="InterPro" id="IPR045538">
    <property type="entry name" value="CIS_TMP"/>
</dbReference>
<sequence>MRKADDHIIERVTLDVVTDRGDYATQQAYTDWLRGSALPAMEAVCDELIPRGERWRMDRLNLDLGWFRTLDLDLPGSRAALLDRLLGALRSSLKEQLAAGKARESQRTGKLPLPALEASDRMAPAATDRPYAAWLHFLSTGHLPWWAGSFPPPEEWAAELTERLITPSAQESRRMLRELMARDRVAVRRLVLDPRHEPAFGALLQRFPPAAAAWAKWVAAGALFDVANLPSLGYPIEKRAWIQSGKGYFWWTVLGNQREDMAAEDVLASALAAVYPEFIKWPPALRNKLFTTLDMPRKADGRPAKKKAGESKGPQRKDSGTRDRPAELEGDFGPTPGTSGKGTGERADQWARDGRDPYKEIIRSTGAADHKAEPRSPDQEPTDRKSPDTPDERRASVRDAVPPKAEAPLGQAGHRNPGASPPPTLQRAATDNDPAREPEATPEPVGTYFYLDHAGVVLAHPFLAPLFTALGYWQEEAFADALARQRAVFLTHYLATGDPAGREEEMQLSKLLCGWPVTGAGVQLTEPLTATECHEADEVLRAVIGHWTALGKASPAGLREGFFAREGRLEKQENVWKITVERKAQDILLGQLPWGISQVLLPWHERIIKVEW</sequence>
<reference evidence="2 3" key="1">
    <citation type="submission" date="2017-10" db="EMBL/GenBank/DDBJ databases">
        <title>The draft genome sequence of Lewinella marina KCTC 32374.</title>
        <authorList>
            <person name="Wang K."/>
        </authorList>
    </citation>
    <scope>NUCLEOTIDE SEQUENCE [LARGE SCALE GENOMIC DNA]</scope>
    <source>
        <strain evidence="2 3">MKG-38</strain>
    </source>
</reference>